<dbReference type="InterPro" id="IPR058740">
    <property type="entry name" value="MurL_N"/>
</dbReference>
<keyword evidence="4" id="KW-1185">Reference proteome</keyword>
<comment type="caution">
    <text evidence="3">The sequence shown here is derived from an EMBL/GenBank/DDBJ whole genome shotgun (WGS) entry which is preliminary data.</text>
</comment>
<evidence type="ECO:0000259" key="1">
    <source>
        <dbReference type="Pfam" id="PF26298"/>
    </source>
</evidence>
<dbReference type="Pfam" id="PF26299">
    <property type="entry name" value="MurL_N"/>
    <property type="match status" value="1"/>
</dbReference>
<organism evidence="3 4">
    <name type="scientific">Streptomyces gamaensis</name>
    <dbReference type="NCBI Taxonomy" id="1763542"/>
    <lineage>
        <taxon>Bacteria</taxon>
        <taxon>Bacillati</taxon>
        <taxon>Actinomycetota</taxon>
        <taxon>Actinomycetes</taxon>
        <taxon>Kitasatosporales</taxon>
        <taxon>Streptomycetaceae</taxon>
        <taxon>Streptomyces</taxon>
    </lineage>
</organism>
<protein>
    <recommendedName>
        <fullName evidence="5">UDP-N-acetyl-alpha-D-muramoyl-L-alanyl-L-glutamate epimerase</fullName>
    </recommendedName>
</protein>
<evidence type="ECO:0000313" key="4">
    <source>
        <dbReference type="Proteomes" id="UP001596083"/>
    </source>
</evidence>
<sequence>MSVAPSDAPPRRLRLEGIHRSRHALTVRYAVDDLRFSTSYWYAGVDLPRLEARYGAAFMEKVYFHIAAFEFNGAVTLRPRTVDLGPWKHLHTPAFEELWRTVARHAFAQWRYEHDLPDYTGPAFTSRPAGPGAGPVTTGGGREVLLFCGGGKDSLATLKLLRHGGVPHGTFVYSHSVYGTAGPQHALADRLIDHGAPEHRHRAWIQADFLDSPVARLYPELGVDGLAVAETPASVFAAVPLLLAHGYRHLVVGHERGANTANLVWRAAGEEVNHQWGKSRAAQLMLDAYLRAELVADAGYFSLLEPLHDAVIVGLLRDELHALPTAHSCNVRKPWCRRCAKCAYVWLTYLAYLPREAVEPIFGENLFDVEENQVWFRQMLGLDEHSPFECVGEIGEARLAFELCRRKGCTGRAVDLYTERVPRPDVAALADRYLRVDTAGTTIPEHVLRCVVPQMTAAAAAMRRSLGEL</sequence>
<proteinExistence type="predicted"/>
<evidence type="ECO:0008006" key="5">
    <source>
        <dbReference type="Google" id="ProtNLM"/>
    </source>
</evidence>
<dbReference type="Proteomes" id="UP001596083">
    <property type="component" value="Unassembled WGS sequence"/>
</dbReference>
<evidence type="ECO:0000313" key="3">
    <source>
        <dbReference type="EMBL" id="MFC5723965.1"/>
    </source>
</evidence>
<reference evidence="4" key="1">
    <citation type="journal article" date="2019" name="Int. J. Syst. Evol. Microbiol.">
        <title>The Global Catalogue of Microorganisms (GCM) 10K type strain sequencing project: providing services to taxonomists for standard genome sequencing and annotation.</title>
        <authorList>
            <consortium name="The Broad Institute Genomics Platform"/>
            <consortium name="The Broad Institute Genome Sequencing Center for Infectious Disease"/>
            <person name="Wu L."/>
            <person name="Ma J."/>
        </authorList>
    </citation>
    <scope>NUCLEOTIDE SEQUENCE [LARGE SCALE GENOMIC DNA]</scope>
    <source>
        <strain evidence="4">CGMCC 4.7304</strain>
    </source>
</reference>
<feature type="domain" description="MurL C-terminal" evidence="1">
    <location>
        <begin position="332"/>
        <end position="406"/>
    </location>
</feature>
<dbReference type="Pfam" id="PF26298">
    <property type="entry name" value="MurL_epimerase_C"/>
    <property type="match status" value="1"/>
</dbReference>
<gene>
    <name evidence="3" type="ORF">ACFP1Z_27745</name>
</gene>
<evidence type="ECO:0000259" key="2">
    <source>
        <dbReference type="Pfam" id="PF26299"/>
    </source>
</evidence>
<feature type="domain" description="MurL N-terminal" evidence="2">
    <location>
        <begin position="242"/>
        <end position="303"/>
    </location>
</feature>
<dbReference type="RefSeq" id="WP_390320394.1">
    <property type="nucleotide sequence ID" value="NZ_JBHSPB010000022.1"/>
</dbReference>
<dbReference type="InterPro" id="IPR058741">
    <property type="entry name" value="MurL_C"/>
</dbReference>
<name>A0ABW0Z582_9ACTN</name>
<dbReference type="EMBL" id="JBHSPB010000022">
    <property type="protein sequence ID" value="MFC5723965.1"/>
    <property type="molecule type" value="Genomic_DNA"/>
</dbReference>
<accession>A0ABW0Z582</accession>